<accession>A0A5E4VLB4</accession>
<keyword evidence="2" id="KW-0378">Hydrolase</keyword>
<dbReference type="Proteomes" id="UP000337189">
    <property type="component" value="Unassembled WGS sequence"/>
</dbReference>
<dbReference type="AlphaFoldDB" id="A0A5E4VLB4"/>
<evidence type="ECO:0000313" key="3">
    <source>
        <dbReference type="Proteomes" id="UP000337189"/>
    </source>
</evidence>
<gene>
    <name evidence="2" type="primary">chiA1</name>
    <name evidence="2" type="ORF">PCO31110_02698</name>
</gene>
<organism evidence="2 3">
    <name type="scientific">Pandoraea communis</name>
    <dbReference type="NCBI Taxonomy" id="2508297"/>
    <lineage>
        <taxon>Bacteria</taxon>
        <taxon>Pseudomonadati</taxon>
        <taxon>Pseudomonadota</taxon>
        <taxon>Betaproteobacteria</taxon>
        <taxon>Burkholderiales</taxon>
        <taxon>Burkholderiaceae</taxon>
        <taxon>Pandoraea</taxon>
    </lineage>
</organism>
<dbReference type="EMBL" id="CABPSJ010000003">
    <property type="protein sequence ID" value="VVE11855.1"/>
    <property type="molecule type" value="Genomic_DNA"/>
</dbReference>
<reference evidence="2 3" key="1">
    <citation type="submission" date="2019-08" db="EMBL/GenBank/DDBJ databases">
        <authorList>
            <person name="Peeters C."/>
        </authorList>
    </citation>
    <scope>NUCLEOTIDE SEQUENCE [LARGE SCALE GENOMIC DNA]</scope>
    <source>
        <strain evidence="2 3">LMG 31110</strain>
    </source>
</reference>
<evidence type="ECO:0000256" key="1">
    <source>
        <dbReference type="SAM" id="MobiDB-lite"/>
    </source>
</evidence>
<keyword evidence="2" id="KW-0326">Glycosidase</keyword>
<feature type="region of interest" description="Disordered" evidence="1">
    <location>
        <begin position="45"/>
        <end position="70"/>
    </location>
</feature>
<dbReference type="GO" id="GO:0008843">
    <property type="term" value="F:endochitinase activity"/>
    <property type="evidence" value="ECO:0007669"/>
    <property type="project" value="UniProtKB-EC"/>
</dbReference>
<sequence>MTANYAALVGDLKKALVAAGRKDVEIPIATSANVADMVLPERGARRAGQAGGPRDDIASAVSAPQARHGPKRGGIALWVRVEKKVSGFLNFSPQPSLYVKGREVTRYTAGENSISAARCHNRWL</sequence>
<evidence type="ECO:0000313" key="2">
    <source>
        <dbReference type="EMBL" id="VVE11855.1"/>
    </source>
</evidence>
<dbReference type="RefSeq" id="WP_150690626.1">
    <property type="nucleotide sequence ID" value="NZ_CABPSJ010000003.1"/>
</dbReference>
<name>A0A5E4VLB4_9BURK</name>
<proteinExistence type="predicted"/>
<dbReference type="OrthoDB" id="9775889at2"/>
<dbReference type="EC" id="3.2.1.14" evidence="2"/>
<protein>
    <submittedName>
        <fullName evidence="2">Chitinase A1</fullName>
        <ecNumber evidence="2">3.2.1.14</ecNumber>
    </submittedName>
</protein>